<reference evidence="1" key="3">
    <citation type="submission" date="2022-06" db="UniProtKB">
        <authorList>
            <consortium name="EnsemblPlants"/>
        </authorList>
    </citation>
    <scope>IDENTIFICATION</scope>
</reference>
<keyword evidence="2" id="KW-1185">Reference proteome</keyword>
<dbReference type="EnsemblPlants" id="TuG1812G0300004037.01.T03">
    <property type="protein sequence ID" value="TuG1812G0300004037.01.T03"/>
    <property type="gene ID" value="TuG1812G0300004037.01"/>
</dbReference>
<evidence type="ECO:0000313" key="1">
    <source>
        <dbReference type="EnsemblPlants" id="TuG1812G0300004037.01.T01"/>
    </source>
</evidence>
<proteinExistence type="predicted"/>
<dbReference type="Proteomes" id="UP000015106">
    <property type="component" value="Chromosome 3"/>
</dbReference>
<organism evidence="1 2">
    <name type="scientific">Triticum urartu</name>
    <name type="common">Red wild einkorn</name>
    <name type="synonym">Crithodium urartu</name>
    <dbReference type="NCBI Taxonomy" id="4572"/>
    <lineage>
        <taxon>Eukaryota</taxon>
        <taxon>Viridiplantae</taxon>
        <taxon>Streptophyta</taxon>
        <taxon>Embryophyta</taxon>
        <taxon>Tracheophyta</taxon>
        <taxon>Spermatophyta</taxon>
        <taxon>Magnoliopsida</taxon>
        <taxon>Liliopsida</taxon>
        <taxon>Poales</taxon>
        <taxon>Poaceae</taxon>
        <taxon>BOP clade</taxon>
        <taxon>Pooideae</taxon>
        <taxon>Triticodae</taxon>
        <taxon>Triticeae</taxon>
        <taxon>Triticinae</taxon>
        <taxon>Triticum</taxon>
    </lineage>
</organism>
<dbReference type="EnsemblPlants" id="TuG1812G0300004037.01.T02">
    <property type="protein sequence ID" value="TuG1812G0300004037.01.T02"/>
    <property type="gene ID" value="TuG1812G0300004037.01"/>
</dbReference>
<dbReference type="AlphaFoldDB" id="A0A8R7U009"/>
<dbReference type="Gramene" id="TuG1812G0300004037.01.T01">
    <property type="protein sequence ID" value="TuG1812G0300004037.01.T01"/>
    <property type="gene ID" value="TuG1812G0300004037.01"/>
</dbReference>
<dbReference type="InterPro" id="IPR011009">
    <property type="entry name" value="Kinase-like_dom_sf"/>
</dbReference>
<dbReference type="Gene3D" id="3.30.200.20">
    <property type="entry name" value="Phosphorylase Kinase, domain 1"/>
    <property type="match status" value="1"/>
</dbReference>
<evidence type="ECO:0000313" key="2">
    <source>
        <dbReference type="Proteomes" id="UP000015106"/>
    </source>
</evidence>
<dbReference type="SUPFAM" id="SSF56112">
    <property type="entry name" value="Protein kinase-like (PK-like)"/>
    <property type="match status" value="1"/>
</dbReference>
<sequence>MAAMKQQAPESVQWREFLVEVLMLTVLSQPNFVSLVGFCAQGDKRLLLLSKVGHGLRGEATSGSTLHIQENKIKAQIGRTNVDRGGEHHATIHPTRQEIPRHPVLFLMSMHPLCRESMAQPAIEQDGYPSASILAPTRKVNIGAYCVQRDDTSKSWPTPPTDLQQCGRSVQKQHEQLFYCWSEGELGKGDRGSSTTTILAYNPMASCPQQPPFWMTKELGPDNLFFEQSNFVGDAKRSFSFLTN</sequence>
<dbReference type="EnsemblPlants" id="TuG1812G0300004037.01.T01">
    <property type="protein sequence ID" value="TuG1812G0300004037.01.T01"/>
    <property type="gene ID" value="TuG1812G0300004037.01"/>
</dbReference>
<accession>A0A8R7U009</accession>
<protein>
    <submittedName>
        <fullName evidence="1">Uncharacterized protein</fullName>
    </submittedName>
</protein>
<reference evidence="2" key="1">
    <citation type="journal article" date="2013" name="Nature">
        <title>Draft genome of the wheat A-genome progenitor Triticum urartu.</title>
        <authorList>
            <person name="Ling H.Q."/>
            <person name="Zhao S."/>
            <person name="Liu D."/>
            <person name="Wang J."/>
            <person name="Sun H."/>
            <person name="Zhang C."/>
            <person name="Fan H."/>
            <person name="Li D."/>
            <person name="Dong L."/>
            <person name="Tao Y."/>
            <person name="Gao C."/>
            <person name="Wu H."/>
            <person name="Li Y."/>
            <person name="Cui Y."/>
            <person name="Guo X."/>
            <person name="Zheng S."/>
            <person name="Wang B."/>
            <person name="Yu K."/>
            <person name="Liang Q."/>
            <person name="Yang W."/>
            <person name="Lou X."/>
            <person name="Chen J."/>
            <person name="Feng M."/>
            <person name="Jian J."/>
            <person name="Zhang X."/>
            <person name="Luo G."/>
            <person name="Jiang Y."/>
            <person name="Liu J."/>
            <person name="Wang Z."/>
            <person name="Sha Y."/>
            <person name="Zhang B."/>
            <person name="Wu H."/>
            <person name="Tang D."/>
            <person name="Shen Q."/>
            <person name="Xue P."/>
            <person name="Zou S."/>
            <person name="Wang X."/>
            <person name="Liu X."/>
            <person name="Wang F."/>
            <person name="Yang Y."/>
            <person name="An X."/>
            <person name="Dong Z."/>
            <person name="Zhang K."/>
            <person name="Zhang X."/>
            <person name="Luo M.C."/>
            <person name="Dvorak J."/>
            <person name="Tong Y."/>
            <person name="Wang J."/>
            <person name="Yang H."/>
            <person name="Li Z."/>
            <person name="Wang D."/>
            <person name="Zhang A."/>
            <person name="Wang J."/>
        </authorList>
    </citation>
    <scope>NUCLEOTIDE SEQUENCE</scope>
    <source>
        <strain evidence="2">cv. G1812</strain>
    </source>
</reference>
<dbReference type="Gramene" id="TuG1812G0300004037.01.T02">
    <property type="protein sequence ID" value="TuG1812G0300004037.01.T02"/>
    <property type="gene ID" value="TuG1812G0300004037.01"/>
</dbReference>
<name>A0A8R7U009_TRIUA</name>
<reference evidence="1" key="2">
    <citation type="submission" date="2018-03" db="EMBL/GenBank/DDBJ databases">
        <title>The Triticum urartu genome reveals the dynamic nature of wheat genome evolution.</title>
        <authorList>
            <person name="Ling H."/>
            <person name="Ma B."/>
            <person name="Shi X."/>
            <person name="Liu H."/>
            <person name="Dong L."/>
            <person name="Sun H."/>
            <person name="Cao Y."/>
            <person name="Gao Q."/>
            <person name="Zheng S."/>
            <person name="Li Y."/>
            <person name="Yu Y."/>
            <person name="Du H."/>
            <person name="Qi M."/>
            <person name="Li Y."/>
            <person name="Yu H."/>
            <person name="Cui Y."/>
            <person name="Wang N."/>
            <person name="Chen C."/>
            <person name="Wu H."/>
            <person name="Zhao Y."/>
            <person name="Zhang J."/>
            <person name="Li Y."/>
            <person name="Zhou W."/>
            <person name="Zhang B."/>
            <person name="Hu W."/>
            <person name="Eijk M."/>
            <person name="Tang J."/>
            <person name="Witsenboer H."/>
            <person name="Zhao S."/>
            <person name="Li Z."/>
            <person name="Zhang A."/>
            <person name="Wang D."/>
            <person name="Liang C."/>
        </authorList>
    </citation>
    <scope>NUCLEOTIDE SEQUENCE [LARGE SCALE GENOMIC DNA]</scope>
    <source>
        <strain evidence="1">cv. G1812</strain>
    </source>
</reference>
<dbReference type="Gramene" id="TuG1812G0300004037.01.T03">
    <property type="protein sequence ID" value="TuG1812G0300004037.01.T03"/>
    <property type="gene ID" value="TuG1812G0300004037.01"/>
</dbReference>